<reference evidence="2" key="2">
    <citation type="submission" date="2023-03" db="EMBL/GenBank/DDBJ databases">
        <authorList>
            <person name="Inwood S.N."/>
            <person name="Skelly J.G."/>
            <person name="Guhlin J."/>
            <person name="Harrop T.W.R."/>
            <person name="Goldson S.G."/>
            <person name="Dearden P.K."/>
        </authorList>
    </citation>
    <scope>NUCLEOTIDE SEQUENCE</scope>
    <source>
        <strain evidence="2">Lincoln</strain>
        <tissue evidence="2">Whole body</tissue>
    </source>
</reference>
<reference evidence="2" key="1">
    <citation type="journal article" date="2023" name="bioRxiv">
        <title>Scaffold-level genome assemblies of two parasitoid biocontrol wasps reveal the parthenogenesis mechanism and an associated novel virus.</title>
        <authorList>
            <person name="Inwood S."/>
            <person name="Skelly J."/>
            <person name="Guhlin J."/>
            <person name="Harrop T."/>
            <person name="Goldson S."/>
            <person name="Dearden P."/>
        </authorList>
    </citation>
    <scope>NUCLEOTIDE SEQUENCE</scope>
    <source>
        <strain evidence="2">Lincoln</strain>
        <tissue evidence="2">Whole body</tissue>
    </source>
</reference>
<gene>
    <name evidence="2" type="ORF">PV327_010102</name>
</gene>
<organism evidence="2 3">
    <name type="scientific">Microctonus hyperodae</name>
    <name type="common">Parasitoid wasp</name>
    <dbReference type="NCBI Taxonomy" id="165561"/>
    <lineage>
        <taxon>Eukaryota</taxon>
        <taxon>Metazoa</taxon>
        <taxon>Ecdysozoa</taxon>
        <taxon>Arthropoda</taxon>
        <taxon>Hexapoda</taxon>
        <taxon>Insecta</taxon>
        <taxon>Pterygota</taxon>
        <taxon>Neoptera</taxon>
        <taxon>Endopterygota</taxon>
        <taxon>Hymenoptera</taxon>
        <taxon>Apocrita</taxon>
        <taxon>Ichneumonoidea</taxon>
        <taxon>Braconidae</taxon>
        <taxon>Euphorinae</taxon>
        <taxon>Microctonus</taxon>
    </lineage>
</organism>
<dbReference type="AlphaFoldDB" id="A0AA39KGH9"/>
<protein>
    <submittedName>
        <fullName evidence="2">Uncharacterized protein</fullName>
    </submittedName>
</protein>
<dbReference type="Proteomes" id="UP001168972">
    <property type="component" value="Unassembled WGS sequence"/>
</dbReference>
<dbReference type="EMBL" id="JAQQBR010001835">
    <property type="protein sequence ID" value="KAK0161649.1"/>
    <property type="molecule type" value="Genomic_DNA"/>
</dbReference>
<proteinExistence type="predicted"/>
<evidence type="ECO:0000313" key="3">
    <source>
        <dbReference type="Proteomes" id="UP001168972"/>
    </source>
</evidence>
<accession>A0AA39KGH9</accession>
<comment type="caution">
    <text evidence="2">The sequence shown here is derived from an EMBL/GenBank/DDBJ whole genome shotgun (WGS) entry which is preliminary data.</text>
</comment>
<evidence type="ECO:0000313" key="2">
    <source>
        <dbReference type="EMBL" id="KAK0161649.1"/>
    </source>
</evidence>
<feature type="region of interest" description="Disordered" evidence="1">
    <location>
        <begin position="59"/>
        <end position="81"/>
    </location>
</feature>
<evidence type="ECO:0000256" key="1">
    <source>
        <dbReference type="SAM" id="MobiDB-lite"/>
    </source>
</evidence>
<name>A0AA39KGH9_MICHY</name>
<keyword evidence="3" id="KW-1185">Reference proteome</keyword>
<sequence>MQKPKWSSDIWKTISKELGYKWGHDAVGTNVNNIRRNILTIALQECGYFSKEVKAKSSTYDDDENKNNDYNSSSDDEDNNINDPDYDDHSACFEDLNEIEEFDVEICRELWNTILQPSVDINNRQCLKLKKKVWTDVIAYAFWEQYRLKCAFIFDQGRISFNERKMQRPFTWLCRRYSF</sequence>